<evidence type="ECO:0000256" key="6">
    <source>
        <dbReference type="ARBA" id="ARBA00022490"/>
    </source>
</evidence>
<feature type="coiled-coil region" evidence="19">
    <location>
        <begin position="1174"/>
        <end position="1206"/>
    </location>
</feature>
<evidence type="ECO:0000256" key="9">
    <source>
        <dbReference type="ARBA" id="ARBA00023006"/>
    </source>
</evidence>
<keyword evidence="15" id="KW-0131">Cell cycle</keyword>
<keyword evidence="13" id="KW-0458">Lysosome</keyword>
<evidence type="ECO:0000256" key="19">
    <source>
        <dbReference type="SAM" id="Coils"/>
    </source>
</evidence>
<dbReference type="GO" id="GO:0005764">
    <property type="term" value="C:lysosome"/>
    <property type="evidence" value="ECO:0007669"/>
    <property type="project" value="UniProtKB-SubCell"/>
</dbReference>
<evidence type="ECO:0000313" key="22">
    <source>
        <dbReference type="Proteomes" id="UP000085678"/>
    </source>
</evidence>
<evidence type="ECO:0000256" key="18">
    <source>
        <dbReference type="ARBA" id="ARBA00080154"/>
    </source>
</evidence>
<evidence type="ECO:0000256" key="14">
    <source>
        <dbReference type="ARBA" id="ARBA00023242"/>
    </source>
</evidence>
<dbReference type="GeneID" id="106165638"/>
<dbReference type="PROSITE" id="PS50053">
    <property type="entry name" value="UBIQUITIN_2"/>
    <property type="match status" value="1"/>
</dbReference>
<comment type="function">
    <text evidence="16">Involved in autophagy. Regulates early events but also late events of autophagosome formation through direct interaction with Atg16L1. Required for the formation of the autophagosome-like double-membrane structure that surrounds the Salmonella-containing vacuole (SCV) during S.typhimurium infection and subsequent xenophagy. Involved in repair of DNA damage caused by ionizing radiation, which subsequently improves cell survival by decreasing apoptosis. Inhibits PTK2/FAK1 and PTK2B/PYK2 kinase activity, affecting their downstream signaling pathways. Plays a role as a modulator of TGF-beta-signaling by restricting substrate specificity of RNF111. Functions as a DNA-binding transcription factor. Is a potent regulator of the RB1 pathway through induction of RB1 expression. Plays a crucial role in muscular differentiation. Plays an indispensable role in fetal hematopoiesis and in the regulation of neuronal homeostasis.</text>
</comment>
<feature type="coiled-coil region" evidence="19">
    <location>
        <begin position="1238"/>
        <end position="1318"/>
    </location>
</feature>
<evidence type="ECO:0000256" key="16">
    <source>
        <dbReference type="ARBA" id="ARBA00053494"/>
    </source>
</evidence>
<dbReference type="GO" id="GO:0061723">
    <property type="term" value="P:glycophagy"/>
    <property type="evidence" value="ECO:0007669"/>
    <property type="project" value="TreeGrafter"/>
</dbReference>
<dbReference type="FunCoup" id="A0A1S3IMR8">
    <property type="interactions" value="1074"/>
</dbReference>
<evidence type="ECO:0000256" key="11">
    <source>
        <dbReference type="ARBA" id="ARBA00023054"/>
    </source>
</evidence>
<dbReference type="Proteomes" id="UP000085678">
    <property type="component" value="Unplaced"/>
</dbReference>
<dbReference type="GO" id="GO:0034045">
    <property type="term" value="C:phagophore assembly site membrane"/>
    <property type="evidence" value="ECO:0007669"/>
    <property type="project" value="TreeGrafter"/>
</dbReference>
<dbReference type="InterPro" id="IPR029071">
    <property type="entry name" value="Ubiquitin-like_domsf"/>
</dbReference>
<dbReference type="GO" id="GO:0005829">
    <property type="term" value="C:cytosol"/>
    <property type="evidence" value="ECO:0007669"/>
    <property type="project" value="UniProtKB-SubCell"/>
</dbReference>
<dbReference type="GO" id="GO:0060090">
    <property type="term" value="F:molecular adaptor activity"/>
    <property type="evidence" value="ECO:0007669"/>
    <property type="project" value="TreeGrafter"/>
</dbReference>
<dbReference type="GO" id="GO:0008285">
    <property type="term" value="P:negative regulation of cell population proliferation"/>
    <property type="evidence" value="ECO:0007669"/>
    <property type="project" value="UniProtKB-ARBA"/>
</dbReference>
<feature type="compositionally biased region" description="Low complexity" evidence="20">
    <location>
        <begin position="1488"/>
        <end position="1501"/>
    </location>
</feature>
<keyword evidence="6" id="KW-0963">Cytoplasm</keyword>
<feature type="coiled-coil region" evidence="19">
    <location>
        <begin position="969"/>
        <end position="1141"/>
    </location>
</feature>
<dbReference type="PANTHER" id="PTHR13222:SF1">
    <property type="entry name" value="RB1-INDUCIBLE COILED-COIL PROTEIN 1"/>
    <property type="match status" value="1"/>
</dbReference>
<evidence type="ECO:0000256" key="4">
    <source>
        <dbReference type="ARBA" id="ARBA00004514"/>
    </source>
</evidence>
<comment type="subcellular location">
    <subcellularLocation>
        <location evidence="4">Cytoplasm</location>
        <location evidence="4">Cytosol</location>
    </subcellularLocation>
    <subcellularLocation>
        <location evidence="3">Lysosome</location>
    </subcellularLocation>
    <subcellularLocation>
        <location evidence="1">Nucleus</location>
    </subcellularLocation>
    <subcellularLocation>
        <location evidence="2">Preautophagosomal structure</location>
    </subcellularLocation>
</comment>
<dbReference type="GO" id="GO:0031090">
    <property type="term" value="C:organelle membrane"/>
    <property type="evidence" value="ECO:0007669"/>
    <property type="project" value="UniProtKB-ARBA"/>
</dbReference>
<reference evidence="23" key="1">
    <citation type="submission" date="2025-08" db="UniProtKB">
        <authorList>
            <consortium name="RefSeq"/>
        </authorList>
    </citation>
    <scope>IDENTIFICATION</scope>
    <source>
        <tissue evidence="23">Gonads</tissue>
    </source>
</reference>
<evidence type="ECO:0000256" key="3">
    <source>
        <dbReference type="ARBA" id="ARBA00004371"/>
    </source>
</evidence>
<keyword evidence="14" id="KW-0539">Nucleus</keyword>
<dbReference type="RefSeq" id="XP_013399383.1">
    <property type="nucleotide sequence ID" value="XM_013543929.1"/>
</dbReference>
<evidence type="ECO:0000259" key="21">
    <source>
        <dbReference type="PROSITE" id="PS50053"/>
    </source>
</evidence>
<proteinExistence type="predicted"/>
<evidence type="ECO:0000256" key="13">
    <source>
        <dbReference type="ARBA" id="ARBA00023228"/>
    </source>
</evidence>
<dbReference type="InterPro" id="IPR000626">
    <property type="entry name" value="Ubiquitin-like_dom"/>
</dbReference>
<sequence length="1501" mass="171080">MLYIFLVDTGTMYPMEMNLAMDSVSNLRQHIASRLGIPEDKQVLLISGGENLDPDARVCSYSAGTDTNPIFLFSKSTIESATPPSPSVYLGTDLEMREQVEGALQMPPTYGTVVSRAQLALHFHEMARDLCKGCENLVHEQHLQHQGWAAVIANLDDISKSFGARSGVFQQHYRDFLENKDKYNDVIHTFPNQLEELSHTPLLQCLVPSLEGEAGLLTENPRPRTLLEWIKAQDPRGNIEQMVEQAAGAIEQFQSENLEQIMVEVRDILDQVNNPSMKEVKGLEDRLYGLDQLMYGARRVVQEQQDMAQGFVQNQNRASNLRDTSVLPDLCNSHQKQLKVMLKNHQQLREIMRKCTAAKEELSINLHTRLRWIMYVEKTIVDTDNRLIVQHETLRRLKKRMEILNQMYDAPKVYAAAVVEVVRRKKFNARFLEWSSALCENANNLHTQEIARRKEFAVFLSHHFLQTLFPGFQDVPPHFANSLPDPFDLNLPLIVEHDVEILREEMQRYPEITNLLNIPDVHTDIFCQLMERIAFQPGKEKALTQQCLQEQLQFSRHSNSDITVLSDSSPPVPAGQGTGDHQLSLQVEDTHDSEDEMVQVEPDLPSLESGPYQTLPKYIDTEVLPVAVDFERIPQQRNTGEESVEVLGNEDADETLSKRVVDALESDDVLSVTDVVPREEDRAEHAVIEGKAGEDDSDAVRFDLGSEGTDDIEVLTPSPERNSEEREDKVLDWRVTMASSPTTSPDIESLDYKTADFYIDDSMPSSATDASPNYKQAIEKLTEDLSHKEKLLLEKTALAEEMVATAESYKAKLLVAEDKLAKLHDIADKAVLKLKCEVLTVDKQVQKNHEDFLEYMKTVSGQLFETVQNFHLHQQTEHEKILENLKCEHEKIVLEYQEKLEVEVTAARDVQQEIETYRTQYNAISEKCDQMTMDFDQKIIDLEKQYKEEKDRLIKDMMLEHELEVEKVHSEMEIAVITKEQEIAEIESEMRKKEELIAQLKLENEKIATNMSQKFQAEKEEIVNILKQEGKAKLEKALQEETAALAQKHSEELEKCVQKHKEELKTALDKCSKDLGEKHRKELESVKADLATQKETELKGMKSELKQKEEENIETIRKELKERHEEEVTALKARYERDREVLINSADFISTERVENESQTDDALSLDTEKYMEIVAHKSALQKVEEENAKKEADAVKQAVDALKTTHQEEISQLVQTFEKNRQDSLASLAKENQVSFNEAVSKVIEEKDKLIEELRKKYASVQAEQEKEQATIQRLMSDKCNLEEEKDKALIQALQREKDARAHSKRLEEELGALQLQPYGAMGQSAMGASVVPISESDSSMHVSRVQDLQTSLKNKDDEISKLKQRLMELSMTGSARGTVQQDKVAITSCNVGDIVLLCLDERHDQYVVFTVGTTLHFLHSDCLDALGLKTVTGDRKSWVLAQVTDKEYCQAKKPNNRFRVPVGTKFYRVKAKPWDREATAGAPREPSSSSSSSPSHVVH</sequence>
<dbReference type="Pfam" id="PF10377">
    <property type="entry name" value="ATG11"/>
    <property type="match status" value="1"/>
</dbReference>
<keyword evidence="8" id="KW-0653">Protein transport</keyword>
<dbReference type="OrthoDB" id="447953at2759"/>
<dbReference type="GO" id="GO:0034727">
    <property type="term" value="P:piecemeal microautophagy of the nucleus"/>
    <property type="evidence" value="ECO:0007669"/>
    <property type="project" value="TreeGrafter"/>
</dbReference>
<keyword evidence="5" id="KW-0813">Transport</keyword>
<dbReference type="InterPro" id="IPR045326">
    <property type="entry name" value="ATG17-like_dom"/>
</dbReference>
<protein>
    <recommendedName>
        <fullName evidence="17">RB1-inducible coiled-coil protein 1</fullName>
    </recommendedName>
    <alternativeName>
        <fullName evidence="18">FAK family kinase-interacting protein of 200 kDa</fullName>
    </alternativeName>
</protein>
<evidence type="ECO:0000256" key="17">
    <source>
        <dbReference type="ARBA" id="ARBA00069790"/>
    </source>
</evidence>
<evidence type="ECO:0000256" key="2">
    <source>
        <dbReference type="ARBA" id="ARBA00004329"/>
    </source>
</evidence>
<evidence type="ECO:0000256" key="7">
    <source>
        <dbReference type="ARBA" id="ARBA00022553"/>
    </source>
</evidence>
<organism evidence="22 23">
    <name type="scientific">Lingula anatina</name>
    <name type="common">Brachiopod</name>
    <name type="synonym">Lingula unguis</name>
    <dbReference type="NCBI Taxonomy" id="7574"/>
    <lineage>
        <taxon>Eukaryota</taxon>
        <taxon>Metazoa</taxon>
        <taxon>Spiralia</taxon>
        <taxon>Lophotrochozoa</taxon>
        <taxon>Brachiopoda</taxon>
        <taxon>Linguliformea</taxon>
        <taxon>Lingulata</taxon>
        <taxon>Lingulida</taxon>
        <taxon>Linguloidea</taxon>
        <taxon>Lingulidae</taxon>
        <taxon>Lingula</taxon>
    </lineage>
</organism>
<dbReference type="InterPro" id="IPR040040">
    <property type="entry name" value="ATG11"/>
</dbReference>
<evidence type="ECO:0000256" key="8">
    <source>
        <dbReference type="ARBA" id="ARBA00022927"/>
    </source>
</evidence>
<dbReference type="STRING" id="7574.A0A1S3IMR8"/>
<dbReference type="SUPFAM" id="SSF54236">
    <property type="entry name" value="Ubiquitin-like"/>
    <property type="match status" value="1"/>
</dbReference>
<feature type="region of interest" description="Disordered" evidence="20">
    <location>
        <begin position="1479"/>
        <end position="1501"/>
    </location>
</feature>
<keyword evidence="9" id="KW-0072">Autophagy</keyword>
<dbReference type="InterPro" id="IPR019460">
    <property type="entry name" value="Atg11_C"/>
</dbReference>
<name>A0A1S3IMR8_LINAN</name>
<accession>A0A1S3IMR8</accession>
<dbReference type="KEGG" id="lak:106165638"/>
<keyword evidence="10" id="KW-0805">Transcription regulation</keyword>
<evidence type="ECO:0000256" key="5">
    <source>
        <dbReference type="ARBA" id="ARBA00022448"/>
    </source>
</evidence>
<feature type="region of interest" description="Disordered" evidence="20">
    <location>
        <begin position="559"/>
        <end position="580"/>
    </location>
</feature>
<feature type="compositionally biased region" description="Polar residues" evidence="20">
    <location>
        <begin position="559"/>
        <end position="569"/>
    </location>
</feature>
<evidence type="ECO:0000256" key="1">
    <source>
        <dbReference type="ARBA" id="ARBA00004123"/>
    </source>
</evidence>
<feature type="domain" description="Ubiquitin-like" evidence="21">
    <location>
        <begin position="22"/>
        <end position="62"/>
    </location>
</feature>
<evidence type="ECO:0000313" key="23">
    <source>
        <dbReference type="RefSeq" id="XP_013399383.1"/>
    </source>
</evidence>
<keyword evidence="22" id="KW-1185">Reference proteome</keyword>
<keyword evidence="12" id="KW-0804">Transcription</keyword>
<dbReference type="GO" id="GO:0000422">
    <property type="term" value="P:autophagy of mitochondrion"/>
    <property type="evidence" value="ECO:0007669"/>
    <property type="project" value="TreeGrafter"/>
</dbReference>
<dbReference type="Pfam" id="PF04108">
    <property type="entry name" value="ATG17_like"/>
    <property type="match status" value="1"/>
</dbReference>
<keyword evidence="11 19" id="KW-0175">Coiled coil</keyword>
<dbReference type="GO" id="GO:0034517">
    <property type="term" value="P:ribophagy"/>
    <property type="evidence" value="ECO:0007669"/>
    <property type="project" value="TreeGrafter"/>
</dbReference>
<evidence type="ECO:0000256" key="20">
    <source>
        <dbReference type="SAM" id="MobiDB-lite"/>
    </source>
</evidence>
<evidence type="ECO:0000256" key="10">
    <source>
        <dbReference type="ARBA" id="ARBA00023015"/>
    </source>
</evidence>
<dbReference type="GO" id="GO:1990316">
    <property type="term" value="C:Atg1/ULK1 kinase complex"/>
    <property type="evidence" value="ECO:0007669"/>
    <property type="project" value="TreeGrafter"/>
</dbReference>
<dbReference type="PANTHER" id="PTHR13222">
    <property type="entry name" value="RB1-INDUCIBLE COILED-COIL"/>
    <property type="match status" value="1"/>
</dbReference>
<evidence type="ECO:0000256" key="12">
    <source>
        <dbReference type="ARBA" id="ARBA00023163"/>
    </source>
</evidence>
<dbReference type="GO" id="GO:0005634">
    <property type="term" value="C:nucleus"/>
    <property type="evidence" value="ECO:0007669"/>
    <property type="project" value="UniProtKB-SubCell"/>
</dbReference>
<dbReference type="InParanoid" id="A0A1S3IMR8"/>
<feature type="coiled-coil region" evidence="19">
    <location>
        <begin position="1347"/>
        <end position="1374"/>
    </location>
</feature>
<gene>
    <name evidence="23" type="primary">LOC106165638</name>
</gene>
<dbReference type="GO" id="GO:0015031">
    <property type="term" value="P:protein transport"/>
    <property type="evidence" value="ECO:0007669"/>
    <property type="project" value="UniProtKB-KW"/>
</dbReference>
<dbReference type="CDD" id="cd17060">
    <property type="entry name" value="Ubl_RB1CC1"/>
    <property type="match status" value="1"/>
</dbReference>
<dbReference type="GO" id="GO:0019901">
    <property type="term" value="F:protein kinase binding"/>
    <property type="evidence" value="ECO:0007669"/>
    <property type="project" value="UniProtKB-ARBA"/>
</dbReference>
<keyword evidence="7" id="KW-0597">Phosphoprotein</keyword>
<evidence type="ECO:0000256" key="15">
    <source>
        <dbReference type="ARBA" id="ARBA00023306"/>
    </source>
</evidence>
<dbReference type="Gene3D" id="3.10.20.90">
    <property type="entry name" value="Phosphatidylinositol 3-kinase Catalytic Subunit, Chain A, domain 1"/>
    <property type="match status" value="1"/>
</dbReference>
<dbReference type="GO" id="GO:0061709">
    <property type="term" value="P:reticulophagy"/>
    <property type="evidence" value="ECO:0007669"/>
    <property type="project" value="TreeGrafter"/>
</dbReference>
<dbReference type="FunFam" id="3.10.20.90:FF:000049">
    <property type="entry name" value="RB1-inducible coiled-coil protein 1 isoform X1"/>
    <property type="match status" value="1"/>
</dbReference>
<dbReference type="GO" id="GO:0000045">
    <property type="term" value="P:autophagosome assembly"/>
    <property type="evidence" value="ECO:0007669"/>
    <property type="project" value="InterPro"/>
</dbReference>